<organism evidence="1 2">
    <name type="scientific">Pseudopedobacter saltans (strain ATCC 51119 / DSM 12145 / JCM 21818 / CCUG 39354 / LMG 10337 / NBRC 100064 / NCIMB 13643)</name>
    <name type="common">Pedobacter saltans</name>
    <dbReference type="NCBI Taxonomy" id="762903"/>
    <lineage>
        <taxon>Bacteria</taxon>
        <taxon>Pseudomonadati</taxon>
        <taxon>Bacteroidota</taxon>
        <taxon>Sphingobacteriia</taxon>
        <taxon>Sphingobacteriales</taxon>
        <taxon>Sphingobacteriaceae</taxon>
        <taxon>Pseudopedobacter</taxon>
    </lineage>
</organism>
<protein>
    <submittedName>
        <fullName evidence="1">Uncharacterized protein</fullName>
    </submittedName>
</protein>
<dbReference type="Proteomes" id="UP000000310">
    <property type="component" value="Chromosome"/>
</dbReference>
<dbReference type="HOGENOM" id="CLU_1115041_0_0_10"/>
<dbReference type="AlphaFoldDB" id="F0S8E2"/>
<proteinExistence type="predicted"/>
<reference evidence="2" key="2">
    <citation type="submission" date="2011-02" db="EMBL/GenBank/DDBJ databases">
        <title>The complete genome of Pedobacter saltans DSM 12145.</title>
        <authorList>
            <consortium name="US DOE Joint Genome Institute (JGI-PGF)"/>
            <person name="Lucas S."/>
            <person name="Copeland A."/>
            <person name="Lapidus A."/>
            <person name="Bruce D."/>
            <person name="Goodwin L."/>
            <person name="Pitluck S."/>
            <person name="Kyrpides N."/>
            <person name="Mavromatis K."/>
            <person name="Pagani I."/>
            <person name="Ivanova N."/>
            <person name="Ovchinnikova G."/>
            <person name="Lu M."/>
            <person name="Detter J.C."/>
            <person name="Han C."/>
            <person name="Land M."/>
            <person name="Hauser L."/>
            <person name="Markowitz V."/>
            <person name="Cheng J.-F."/>
            <person name="Hugenholtz P."/>
            <person name="Woyke T."/>
            <person name="Wu D."/>
            <person name="Tindall B."/>
            <person name="Pomrenke H.G."/>
            <person name="Brambilla E."/>
            <person name="Klenk H.-P."/>
            <person name="Eisen J.A."/>
        </authorList>
    </citation>
    <scope>NUCLEOTIDE SEQUENCE [LARGE SCALE GENOMIC DNA]</scope>
    <source>
        <strain evidence="2">ATCC 51119 / DSM 12145 / JCM 21818 / LMG 10337 / NBRC 100064 / NCIMB 13643</strain>
    </source>
</reference>
<evidence type="ECO:0000313" key="2">
    <source>
        <dbReference type="Proteomes" id="UP000000310"/>
    </source>
</evidence>
<accession>F0S8E2</accession>
<sequence length="249" mass="28626">MKNKNTQNKPTSYALSENSIKTKNEFGEANAVYSLLYNRFKQVTSLNWNAKKLNQFRRLILEIIRSAPAEQTGNRKLWDGDFKKLEGIQLNIKNSADNLFKGSVITDIDPIKGFNLSIHPFKYHTAFPKAHPKTTFAEVRLYIFAFDIVKKTSHGRSIILLSQRHGMDMDQTFNFNYPLEDNKLTLIVRKVSFKSGSDNSYSADRMYIGATLTNAIYIKNGELVNFIPEKKEEPFKKTELQVGEWEDLG</sequence>
<keyword evidence="2" id="KW-1185">Reference proteome</keyword>
<evidence type="ECO:0000313" key="1">
    <source>
        <dbReference type="EMBL" id="ADY53406.1"/>
    </source>
</evidence>
<dbReference type="RefSeq" id="WP_013633891.1">
    <property type="nucleotide sequence ID" value="NC_015177.1"/>
</dbReference>
<dbReference type="EMBL" id="CP002545">
    <property type="protein sequence ID" value="ADY53406.1"/>
    <property type="molecule type" value="Genomic_DNA"/>
</dbReference>
<dbReference type="KEGG" id="psn:Pedsa_2867"/>
<reference evidence="1 2" key="1">
    <citation type="journal article" date="2011" name="Stand. Genomic Sci.">
        <title>Complete genome sequence of the gliding, heparinolytic Pedobacter saltans type strain (113).</title>
        <authorList>
            <person name="Liolios K."/>
            <person name="Sikorski J."/>
            <person name="Lu M."/>
            <person name="Nolan M."/>
            <person name="Lapidus A."/>
            <person name="Lucas S."/>
            <person name="Hammon N."/>
            <person name="Deshpande S."/>
            <person name="Cheng J.F."/>
            <person name="Tapia R."/>
            <person name="Han C."/>
            <person name="Goodwin L."/>
            <person name="Pitluck S."/>
            <person name="Huntemann M."/>
            <person name="Ivanova N."/>
            <person name="Pagani I."/>
            <person name="Mavromatis K."/>
            <person name="Ovchinikova G."/>
            <person name="Pati A."/>
            <person name="Chen A."/>
            <person name="Palaniappan K."/>
            <person name="Land M."/>
            <person name="Hauser L."/>
            <person name="Brambilla E.M."/>
            <person name="Kotsyurbenko O."/>
            <person name="Rohde M."/>
            <person name="Tindall B.J."/>
            <person name="Abt B."/>
            <person name="Goker M."/>
            <person name="Detter J.C."/>
            <person name="Woyke T."/>
            <person name="Bristow J."/>
            <person name="Eisen J.A."/>
            <person name="Markowitz V."/>
            <person name="Hugenholtz P."/>
            <person name="Klenk H.P."/>
            <person name="Kyrpides N.C."/>
        </authorList>
    </citation>
    <scope>NUCLEOTIDE SEQUENCE [LARGE SCALE GENOMIC DNA]</scope>
    <source>
        <strain evidence="2">ATCC 51119 / DSM 12145 / JCM 21818 / LMG 10337 / NBRC 100064 / NCIMB 13643</strain>
    </source>
</reference>
<name>F0S8E2_PSESL</name>
<gene>
    <name evidence="1" type="ordered locus">Pedsa_2867</name>
</gene>